<sequence length="559" mass="65246">MSILIYVILSSVLASCVTFYIVWFIYKKKNITLSGLSERIKECEEELASIDLKIQNKTKICENVIKLETDNLRKKHSEAREYIRILKGKVSVARDKYQLLLKGEKEKYIQISDYIKEEINLLQKKSVSIKEKSDRLDKAIKDLDFTVKIKNERLVEIEKRTKKLQSLEEKSDNIKMALDKNSKKLSRTNDEINKNEGTLKGLQSELDLYSRIKEYVDYGIYKEPEYLYETPERYQAEIKNVREEQKKLIKENEAVELAEEIKIKGSSKTAHAVLKDQAKLMIRTFNIECDKLLDKLRPSNFDRTLERIEKIAEGLEKTTVSLSTGITFPYIQLKFEECRLLYEYKLKKAAQDEEQRLIREQIREEARLTKEYEKAIAEANREEKLFKTLLEKVQEQLDKAHEGEKDELQGKIMLLETQLQEAEEMTQRAKSMAEQTRKGHVYIVSNIGSFGDEIYKIGLTRRLDPQERVKELGGASVPFAFDVHAMIYSDDAPALENALHKRFDQVRVNAINRRKEFFKVSLEEIKSATKEIAGDETDFTMTAIAEDYYETLRLQGGYR</sequence>
<dbReference type="AlphaFoldDB" id="A0A3S3U4N3"/>
<dbReference type="Proteomes" id="UP000287853">
    <property type="component" value="Unassembled WGS sequence"/>
</dbReference>
<feature type="coiled-coil region" evidence="1">
    <location>
        <begin position="157"/>
        <end position="205"/>
    </location>
</feature>
<gene>
    <name evidence="4" type="ORF">H206_02609</name>
</gene>
<accession>A0A3S3U4N3</accession>
<reference evidence="4 5" key="1">
    <citation type="submission" date="2017-01" db="EMBL/GenBank/DDBJ databases">
        <title>The cable genome- insights into the physiology and evolution of filamentous bacteria capable of sulfide oxidation via long distance electron transfer.</title>
        <authorList>
            <person name="Schreiber L."/>
            <person name="Bjerg J.T."/>
            <person name="Boggild A."/>
            <person name="Van De Vossenberg J."/>
            <person name="Meysman F."/>
            <person name="Nielsen L.P."/>
            <person name="Schramm A."/>
            <person name="Kjeldsen K.U."/>
        </authorList>
    </citation>
    <scope>NUCLEOTIDE SEQUENCE [LARGE SCALE GENOMIC DNA]</scope>
    <source>
        <strain evidence="4">MCF</strain>
    </source>
</reference>
<dbReference type="Pfam" id="PF10544">
    <property type="entry name" value="T5orf172"/>
    <property type="match status" value="1"/>
</dbReference>
<keyword evidence="2" id="KW-0812">Transmembrane</keyword>
<proteinExistence type="predicted"/>
<keyword evidence="2" id="KW-1133">Transmembrane helix</keyword>
<feature type="coiled-coil region" evidence="1">
    <location>
        <begin position="26"/>
        <end position="60"/>
    </location>
</feature>
<evidence type="ECO:0000313" key="5">
    <source>
        <dbReference type="Proteomes" id="UP000287853"/>
    </source>
</evidence>
<dbReference type="Pfam" id="PF13250">
    <property type="entry name" value="SNIPE"/>
    <property type="match status" value="1"/>
</dbReference>
<dbReference type="InterPro" id="IPR025280">
    <property type="entry name" value="SNIPE"/>
</dbReference>
<feature type="transmembrane region" description="Helical" evidence="2">
    <location>
        <begin position="6"/>
        <end position="26"/>
    </location>
</feature>
<dbReference type="EMBL" id="MTKO01000113">
    <property type="protein sequence ID" value="RWX43677.1"/>
    <property type="molecule type" value="Genomic_DNA"/>
</dbReference>
<protein>
    <recommendedName>
        <fullName evidence="3">Bacteriophage T5 Orf172 DNA-binding domain-containing protein</fullName>
    </recommendedName>
</protein>
<keyword evidence="1" id="KW-0175">Coiled coil</keyword>
<name>A0A3S3U4N3_9BACT</name>
<evidence type="ECO:0000256" key="1">
    <source>
        <dbReference type="SAM" id="Coils"/>
    </source>
</evidence>
<keyword evidence="5" id="KW-1185">Reference proteome</keyword>
<keyword evidence="2" id="KW-0472">Membrane</keyword>
<evidence type="ECO:0000256" key="2">
    <source>
        <dbReference type="SAM" id="Phobius"/>
    </source>
</evidence>
<evidence type="ECO:0000259" key="3">
    <source>
        <dbReference type="SMART" id="SM00974"/>
    </source>
</evidence>
<comment type="caution">
    <text evidence="4">The sequence shown here is derived from an EMBL/GenBank/DDBJ whole genome shotgun (WGS) entry which is preliminary data.</text>
</comment>
<dbReference type="InterPro" id="IPR018306">
    <property type="entry name" value="Phage_T5_Orf172_DNA-bd"/>
</dbReference>
<dbReference type="SMART" id="SM00974">
    <property type="entry name" value="T5orf172"/>
    <property type="match status" value="1"/>
</dbReference>
<organism evidence="4 5">
    <name type="scientific">Candidatus Electrothrix aarhusensis</name>
    <dbReference type="NCBI Taxonomy" id="1859131"/>
    <lineage>
        <taxon>Bacteria</taxon>
        <taxon>Pseudomonadati</taxon>
        <taxon>Thermodesulfobacteriota</taxon>
        <taxon>Desulfobulbia</taxon>
        <taxon>Desulfobulbales</taxon>
        <taxon>Desulfobulbaceae</taxon>
        <taxon>Candidatus Electrothrix</taxon>
    </lineage>
</organism>
<feature type="domain" description="Bacteriophage T5 Orf172 DNA-binding" evidence="3">
    <location>
        <begin position="449"/>
        <end position="532"/>
    </location>
</feature>
<evidence type="ECO:0000313" key="4">
    <source>
        <dbReference type="EMBL" id="RWX43677.1"/>
    </source>
</evidence>
<feature type="coiled-coil region" evidence="1">
    <location>
        <begin position="358"/>
        <end position="435"/>
    </location>
</feature>